<keyword evidence="5" id="KW-0653">Protein transport</keyword>
<dbReference type="InterPro" id="IPR011989">
    <property type="entry name" value="ARM-like"/>
</dbReference>
<dbReference type="Proteomes" id="UP001143981">
    <property type="component" value="Unassembled WGS sequence"/>
</dbReference>
<gene>
    <name evidence="8" type="ORF">LPJ61_002565</name>
</gene>
<evidence type="ECO:0000256" key="5">
    <source>
        <dbReference type="ARBA" id="ARBA00022927"/>
    </source>
</evidence>
<evidence type="ECO:0000259" key="7">
    <source>
        <dbReference type="PROSITE" id="PS50166"/>
    </source>
</evidence>
<dbReference type="EMBL" id="JANBOI010000336">
    <property type="protein sequence ID" value="KAJ1731378.1"/>
    <property type="molecule type" value="Genomic_DNA"/>
</dbReference>
<dbReference type="InterPro" id="IPR057942">
    <property type="entry name" value="TPR_TNPO3_IPO13_3rd"/>
</dbReference>
<dbReference type="Pfam" id="PF03810">
    <property type="entry name" value="IBN_N"/>
    <property type="match status" value="1"/>
</dbReference>
<evidence type="ECO:0000256" key="4">
    <source>
        <dbReference type="ARBA" id="ARBA00022737"/>
    </source>
</evidence>
<dbReference type="PANTHER" id="PTHR12363">
    <property type="entry name" value="TRANSPORTIN 3 AND IMPORTIN 13"/>
    <property type="match status" value="1"/>
</dbReference>
<dbReference type="OrthoDB" id="2016913at2759"/>
<dbReference type="AlphaFoldDB" id="A0A9W7YCW2"/>
<dbReference type="PROSITE" id="PS50166">
    <property type="entry name" value="IMPORTIN_B_NT"/>
    <property type="match status" value="1"/>
</dbReference>
<comment type="similarity">
    <text evidence="2">Belongs to the importin beta family.</text>
</comment>
<proteinExistence type="inferred from homology"/>
<dbReference type="InterPro" id="IPR040520">
    <property type="entry name" value="Importin_rep_3"/>
</dbReference>
<dbReference type="InterPro" id="IPR001494">
    <property type="entry name" value="Importin-beta_N"/>
</dbReference>
<keyword evidence="9" id="KW-1185">Reference proteome</keyword>
<name>A0A9W7YCW2_9FUNG</name>
<dbReference type="SUPFAM" id="SSF48371">
    <property type="entry name" value="ARM repeat"/>
    <property type="match status" value="1"/>
</dbReference>
<dbReference type="Pfam" id="PF08389">
    <property type="entry name" value="Xpo1"/>
    <property type="match status" value="1"/>
</dbReference>
<dbReference type="GO" id="GO:0006606">
    <property type="term" value="P:protein import into nucleus"/>
    <property type="evidence" value="ECO:0007669"/>
    <property type="project" value="TreeGrafter"/>
</dbReference>
<dbReference type="GO" id="GO:0031267">
    <property type="term" value="F:small GTPase binding"/>
    <property type="evidence" value="ECO:0007669"/>
    <property type="project" value="InterPro"/>
</dbReference>
<dbReference type="Pfam" id="PF24140">
    <property type="entry name" value="TPR_TNPO3_IPO13_3rd"/>
    <property type="match status" value="1"/>
</dbReference>
<keyword evidence="3" id="KW-0813">Transport</keyword>
<comment type="subcellular location">
    <subcellularLocation>
        <location evidence="1">Nucleus</location>
    </subcellularLocation>
</comment>
<dbReference type="PANTHER" id="PTHR12363:SF33">
    <property type="entry name" value="IMPORTIN-13"/>
    <property type="match status" value="1"/>
</dbReference>
<dbReference type="InterPro" id="IPR013598">
    <property type="entry name" value="Exportin-1/Importin-b-like"/>
</dbReference>
<organism evidence="8 9">
    <name type="scientific">Coemansia biformis</name>
    <dbReference type="NCBI Taxonomy" id="1286918"/>
    <lineage>
        <taxon>Eukaryota</taxon>
        <taxon>Fungi</taxon>
        <taxon>Fungi incertae sedis</taxon>
        <taxon>Zoopagomycota</taxon>
        <taxon>Kickxellomycotina</taxon>
        <taxon>Kickxellomycetes</taxon>
        <taxon>Kickxellales</taxon>
        <taxon>Kickxellaceae</taxon>
        <taxon>Coemansia</taxon>
    </lineage>
</organism>
<dbReference type="GO" id="GO:0005737">
    <property type="term" value="C:cytoplasm"/>
    <property type="evidence" value="ECO:0007669"/>
    <property type="project" value="TreeGrafter"/>
</dbReference>
<evidence type="ECO:0000256" key="6">
    <source>
        <dbReference type="ARBA" id="ARBA00023242"/>
    </source>
</evidence>
<dbReference type="Gene3D" id="1.25.10.10">
    <property type="entry name" value="Leucine-rich Repeat Variant"/>
    <property type="match status" value="1"/>
</dbReference>
<dbReference type="InterPro" id="IPR051345">
    <property type="entry name" value="Importin_beta-like_NTR"/>
</dbReference>
<dbReference type="InterPro" id="IPR016024">
    <property type="entry name" value="ARM-type_fold"/>
</dbReference>
<dbReference type="GO" id="GO:0005634">
    <property type="term" value="C:nucleus"/>
    <property type="evidence" value="ECO:0007669"/>
    <property type="project" value="UniProtKB-SubCell"/>
</dbReference>
<accession>A0A9W7YCW2</accession>
<evidence type="ECO:0000313" key="9">
    <source>
        <dbReference type="Proteomes" id="UP001143981"/>
    </source>
</evidence>
<evidence type="ECO:0000256" key="2">
    <source>
        <dbReference type="ARBA" id="ARBA00007991"/>
    </source>
</evidence>
<feature type="domain" description="Importin N-terminal" evidence="7">
    <location>
        <begin position="22"/>
        <end position="87"/>
    </location>
</feature>
<keyword evidence="4" id="KW-0677">Repeat</keyword>
<keyword evidence="6" id="KW-0539">Nucleus</keyword>
<dbReference type="Pfam" id="PF18806">
    <property type="entry name" value="Importin_rep_3"/>
    <property type="match status" value="1"/>
</dbReference>
<evidence type="ECO:0000313" key="8">
    <source>
        <dbReference type="EMBL" id="KAJ1731378.1"/>
    </source>
</evidence>
<evidence type="ECO:0000256" key="3">
    <source>
        <dbReference type="ARBA" id="ARBA00022448"/>
    </source>
</evidence>
<sequence length="1070" mass="115406">MALEGLDLHAFVQALSVPTQEALGALAQIQRQPAAWQLAFDLLATNDANCRFYGAHTLQAKIAHDWDTLDDDRQEALRGELIRLVVESCDGPASVLKKANQALATYALITVPARWENFLPSVIDAIQERARETGKAGASAGVAILDLLELFPEELNRAVVASSQHGKLVQDIKVSLPVVLQILTAVVRGLPGSAVVADAADFAKQLGLSPEWRVRAWRAILQWLQFGISGDTLFIELLEVCIQQLQTLAAHQLSGGAHADSDEIAAASAATDDMLSNMGMAAKYARSVGTLVLERFGEPWASQVLAHCVKSGSDQDAMAWSAMLISFGETYTEFIVSKIADPALSEHVGTYLHMMLVLTRFPGCHGIDEGISDQPLNFWYLLQEALTDYEYDADADSDAARAVVAATRAAVGRAYVELLKALVSKCAFPSAAAWMGADKDERDRFMSYRREAGDAMLNVYYVLREDMLRLLVDEVLGSMDSFSMANWQHVESLLFALRSIGEAVPESEDVHLPRLFSAEALASRFMPVVQASVDGDRSAQWGLLSTKTGVIALIGAFSEWWRGHPELLSVVVPCVTSGLSQPALVQAAVAAFRRICESCREQLTAASESMVHLACDVLRAGAAVPAREQQRIFESVAEVVMALPPQDQAAALAPITTALLVGIYDDLASVGAVSGGGDSSQLTDRLRLVDALARGLQFPDEVEERALAGDPESVSALALAAQCYQLSAGLCEFRGSLLCAMGQALELPVWARDVQTGMVHVDDDLLECLLSVVNNSARRGPHAFMLAFGDAAAFVGNAWSVLVARRDDSGGRVFGRRWSDQCPALLQCISQLATVFSAASDRWHTARPSMAEIDQTLGTILGRVIGDTCAGIAREAATPAAAVEQQPVIVEYLFDLCTRALQTRPELLVCCEQAAIGSLCELSTQALLVPSRLALKPTAYFLAALIRLSGSGSGAQCTPASALLLLMWNQYGAAWLRATLAGIGGMHPRSLLPNLAELLFAMAKNHLATTRQWMAQLLSEPEFPSPHADGEAKRQFMRQVLSTRSFVRVKSIVGEFSTKCRNIHGTAYAD</sequence>
<reference evidence="8" key="1">
    <citation type="submission" date="2022-07" db="EMBL/GenBank/DDBJ databases">
        <title>Phylogenomic reconstructions and comparative analyses of Kickxellomycotina fungi.</title>
        <authorList>
            <person name="Reynolds N.K."/>
            <person name="Stajich J.E."/>
            <person name="Barry K."/>
            <person name="Grigoriev I.V."/>
            <person name="Crous P."/>
            <person name="Smith M.E."/>
        </authorList>
    </citation>
    <scope>NUCLEOTIDE SEQUENCE</scope>
    <source>
        <strain evidence="8">BCRC 34381</strain>
    </source>
</reference>
<evidence type="ECO:0000256" key="1">
    <source>
        <dbReference type="ARBA" id="ARBA00004123"/>
    </source>
</evidence>
<protein>
    <recommendedName>
        <fullName evidence="7">Importin N-terminal domain-containing protein</fullName>
    </recommendedName>
</protein>
<comment type="caution">
    <text evidence="8">The sequence shown here is derived from an EMBL/GenBank/DDBJ whole genome shotgun (WGS) entry which is preliminary data.</text>
</comment>